<protein>
    <recommendedName>
        <fullName evidence="1">AbiEi antitoxin N-terminal domain-containing protein</fullName>
    </recommendedName>
</protein>
<name>A0ABP9BZM4_9ACTN</name>
<reference evidence="3" key="1">
    <citation type="journal article" date="2019" name="Int. J. Syst. Evol. Microbiol.">
        <title>The Global Catalogue of Microorganisms (GCM) 10K type strain sequencing project: providing services to taxonomists for standard genome sequencing and annotation.</title>
        <authorList>
            <consortium name="The Broad Institute Genomics Platform"/>
            <consortium name="The Broad Institute Genome Sequencing Center for Infectious Disease"/>
            <person name="Wu L."/>
            <person name="Ma J."/>
        </authorList>
    </citation>
    <scope>NUCLEOTIDE SEQUENCE [LARGE SCALE GENOMIC DNA]</scope>
    <source>
        <strain evidence="3">JCM 18542</strain>
    </source>
</reference>
<sequence>MIASFSALDLADLAAGQWGLFTTAQARSVGVSPQQLARLANRGIVDRIRHGTYRISGAPMERQEQIRGAWLMIESAVIADDRLNQKQPAVVSHRSAAQLHDLGDVDADIMEFIVARRKQSRLTDVRYRVATLPPERWTLIDGLPVTTALATIEDLAADHLDGGHLAGIVRDAVTTGRIPPDEATAVLRPYAHSYGAPLGDGSALLDRFLDEVGIPESTRQLSRRLPVNRNAALAAAHDAVAEAARQSPSLSAGSPLRRALAEVAKLQSQESFQQALEQAQILSSNTPVPDALQHLRSTDESGALRQALADFNAARDLPPDS</sequence>
<dbReference type="EMBL" id="BAABKQ010000001">
    <property type="protein sequence ID" value="GAA4802842.1"/>
    <property type="molecule type" value="Genomic_DNA"/>
</dbReference>
<dbReference type="Proteomes" id="UP001500839">
    <property type="component" value="Unassembled WGS sequence"/>
</dbReference>
<gene>
    <name evidence="2" type="ORF">GCM10023353_01160</name>
</gene>
<keyword evidence="3" id="KW-1185">Reference proteome</keyword>
<evidence type="ECO:0000313" key="2">
    <source>
        <dbReference type="EMBL" id="GAA4802842.1"/>
    </source>
</evidence>
<comment type="caution">
    <text evidence="2">The sequence shown here is derived from an EMBL/GenBank/DDBJ whole genome shotgun (WGS) entry which is preliminary data.</text>
</comment>
<dbReference type="RefSeq" id="WP_200175507.1">
    <property type="nucleotide sequence ID" value="NZ_BAABKQ010000001.1"/>
</dbReference>
<accession>A0ABP9BZM4</accession>
<dbReference type="Pfam" id="PF13338">
    <property type="entry name" value="AbiEi_4"/>
    <property type="match status" value="1"/>
</dbReference>
<evidence type="ECO:0000313" key="3">
    <source>
        <dbReference type="Proteomes" id="UP001500839"/>
    </source>
</evidence>
<dbReference type="InterPro" id="IPR025159">
    <property type="entry name" value="AbiEi_N"/>
</dbReference>
<proteinExistence type="predicted"/>
<evidence type="ECO:0000259" key="1">
    <source>
        <dbReference type="Pfam" id="PF13338"/>
    </source>
</evidence>
<feature type="domain" description="AbiEi antitoxin N-terminal" evidence="1">
    <location>
        <begin position="10"/>
        <end position="55"/>
    </location>
</feature>
<organism evidence="2 3">
    <name type="scientific">Tomitella cavernea</name>
    <dbReference type="NCBI Taxonomy" id="1387982"/>
    <lineage>
        <taxon>Bacteria</taxon>
        <taxon>Bacillati</taxon>
        <taxon>Actinomycetota</taxon>
        <taxon>Actinomycetes</taxon>
        <taxon>Mycobacteriales</taxon>
        <taxon>Tomitella</taxon>
    </lineage>
</organism>